<gene>
    <name evidence="2" type="ORF">IO89_14700</name>
</gene>
<dbReference type="eggNOG" id="COG5184">
    <property type="taxonomic scope" value="Bacteria"/>
</dbReference>
<dbReference type="EMBL" id="JPLY01000004">
    <property type="protein sequence ID" value="KFC21424.1"/>
    <property type="molecule type" value="Genomic_DNA"/>
</dbReference>
<evidence type="ECO:0000259" key="1">
    <source>
        <dbReference type="Pfam" id="PF01345"/>
    </source>
</evidence>
<organism evidence="2 3">
    <name type="scientific">Epilithonimonas lactis</name>
    <dbReference type="NCBI Taxonomy" id="421072"/>
    <lineage>
        <taxon>Bacteria</taxon>
        <taxon>Pseudomonadati</taxon>
        <taxon>Bacteroidota</taxon>
        <taxon>Flavobacteriia</taxon>
        <taxon>Flavobacteriales</taxon>
        <taxon>Weeksellaceae</taxon>
        <taxon>Chryseobacterium group</taxon>
        <taxon>Epilithonimonas</taxon>
    </lineage>
</organism>
<dbReference type="eggNOG" id="COG2152">
    <property type="taxonomic scope" value="Bacteria"/>
</dbReference>
<dbReference type="Gene3D" id="2.60.40.740">
    <property type="match status" value="1"/>
</dbReference>
<dbReference type="STRING" id="421072.SAMN04488097_0846"/>
<accession>A0A085BG29</accession>
<name>A0A085BG29_9FLAO</name>
<dbReference type="Proteomes" id="UP000028623">
    <property type="component" value="Unassembled WGS sequence"/>
</dbReference>
<dbReference type="AlphaFoldDB" id="A0A085BG29"/>
<comment type="caution">
    <text evidence="2">The sequence shown here is derived from an EMBL/GenBank/DDBJ whole genome shotgun (WGS) entry which is preliminary data.</text>
</comment>
<evidence type="ECO:0000313" key="2">
    <source>
        <dbReference type="EMBL" id="KFC21424.1"/>
    </source>
</evidence>
<protein>
    <recommendedName>
        <fullName evidence="1">DUF11 domain-containing protein</fullName>
    </recommendedName>
</protein>
<feature type="domain" description="DUF11" evidence="1">
    <location>
        <begin position="498"/>
        <end position="610"/>
    </location>
</feature>
<proteinExistence type="predicted"/>
<sequence length="796" mass="85449">MVLVFPLLFSAQEGTKQVSPTATALSGLLYSPSSNYGSYLNAPDDNNINFVISDYTTERFYFGFSWTAYSNSSTTTNTSLNYSTQNEFMYYRIVDSGGNVMVGPTLLPRTQGSAGQITTYNQAIAGPRIGNLNSAGYLPIQFVPTKNDTYIIQYWRGTSETSSTMVTTTALSPLFDFTVASPSPVTTPTSYTFKPGRVFATKWGLVTTTANASSQYYTDINSVGSPGFFIYTDTNNILKLSLPNIQPLGYTIGVNNYGITNTNNFFNDRKSVNSTGSAPELPGGFSVFLNAPDPAVFAYGVVKGAPPSFATSIITPVSNCDTAPYNINFVTQEYGDYRVIVKGSGYTDRVLYFYNLSPGTYAMQWDGRDGANNVITPSTILTFELTAFADRFNVPIFDAEKNAGGLQVTTIAPVGVQVSNLFWDDSALTSVGTTGTNDNNTGPGTDNSIVGTASPAHIWTVGTGTNYYTYFGNARTINTWGYLYFRTISGTSSLLCTDLSITKTVNNATPAIGSNVNFTITATNNVAGTTATSVVVNDVLPSGFSFVSATPPSGTSFSYPNWNIGNLVNGTPQTITIVAKVEASTNYTNVATVKAVNFETNYNNNTAYVKVTPPALSEITVTNICPTADIDIPSPNGVQLNSLHYGTVPPGSTLVWFNNAAHTGSAVSNTFIRTSGSYYAFYYDSVANCYSPASAKVNILIQNCKCRKSPNVSTPDSFTKVGITTHQTKSSTWPESIPNGFIALESANKGFVITRTTQANIATPVTGMLIYDTGTDNCLKVYNGTTWHCLVQSCND</sequence>
<dbReference type="NCBIfam" id="TIGR01451">
    <property type="entry name" value="B_ant_repeat"/>
    <property type="match status" value="1"/>
</dbReference>
<dbReference type="Pfam" id="PF01345">
    <property type="entry name" value="DUF11"/>
    <property type="match status" value="1"/>
</dbReference>
<reference evidence="2 3" key="1">
    <citation type="submission" date="2014-07" db="EMBL/GenBank/DDBJ databases">
        <title>Epilithonimonas lactis LMG 22401 Genome.</title>
        <authorList>
            <person name="Pipes S.E."/>
            <person name="Stropko S.J."/>
        </authorList>
    </citation>
    <scope>NUCLEOTIDE SEQUENCE [LARGE SCALE GENOMIC DNA]</scope>
    <source>
        <strain evidence="2 3">LMG 24401</strain>
    </source>
</reference>
<dbReference type="InterPro" id="IPR001434">
    <property type="entry name" value="OmcB-like_DUF11"/>
</dbReference>
<evidence type="ECO:0000313" key="3">
    <source>
        <dbReference type="Proteomes" id="UP000028623"/>
    </source>
</evidence>
<keyword evidence="3" id="KW-1185">Reference proteome</keyword>
<dbReference type="InterPro" id="IPR047589">
    <property type="entry name" value="DUF11_rpt"/>
</dbReference>